<dbReference type="AlphaFoldDB" id="A0AAD7ZSR4"/>
<keyword evidence="1" id="KW-1133">Transmembrane helix</keyword>
<accession>A0AAD7ZSR4</accession>
<organism evidence="2 3">
    <name type="scientific">Diploptera punctata</name>
    <name type="common">Pacific beetle cockroach</name>
    <dbReference type="NCBI Taxonomy" id="6984"/>
    <lineage>
        <taxon>Eukaryota</taxon>
        <taxon>Metazoa</taxon>
        <taxon>Ecdysozoa</taxon>
        <taxon>Arthropoda</taxon>
        <taxon>Hexapoda</taxon>
        <taxon>Insecta</taxon>
        <taxon>Pterygota</taxon>
        <taxon>Neoptera</taxon>
        <taxon>Polyneoptera</taxon>
        <taxon>Dictyoptera</taxon>
        <taxon>Blattodea</taxon>
        <taxon>Blaberoidea</taxon>
        <taxon>Blaberidae</taxon>
        <taxon>Diplopterinae</taxon>
        <taxon>Diploptera</taxon>
    </lineage>
</organism>
<reference evidence="2" key="2">
    <citation type="submission" date="2023-05" db="EMBL/GenBank/DDBJ databases">
        <authorList>
            <person name="Fouks B."/>
        </authorList>
    </citation>
    <scope>NUCLEOTIDE SEQUENCE</scope>
    <source>
        <strain evidence="2">Stay&amp;Tobe</strain>
        <tissue evidence="2">Testes</tissue>
    </source>
</reference>
<name>A0AAD7ZSR4_DIPPU</name>
<protein>
    <submittedName>
        <fullName evidence="2">Uncharacterized protein</fullName>
    </submittedName>
</protein>
<feature type="transmembrane region" description="Helical" evidence="1">
    <location>
        <begin position="146"/>
        <end position="165"/>
    </location>
</feature>
<feature type="non-terminal residue" evidence="2">
    <location>
        <position position="1"/>
    </location>
</feature>
<dbReference type="EMBL" id="JASPKZ010007249">
    <property type="protein sequence ID" value="KAJ9585796.1"/>
    <property type="molecule type" value="Genomic_DNA"/>
</dbReference>
<sequence length="219" mass="25989">ILGYFLYLARNYLRPYCHLRTFFLISIVSNILCYNHKFIDQWSLQSTYTYLTYVRRPILKINITVSLIYTRDHFQLLNCKYKFGNYFFMSKFLCLVEILHHIQNAEVASFPFLIPSSRSLFAIILSTNDFIATFNVGIMLTNKLSLFLFLTMLPLPLLCIMLFDWQLSHCCKVFLTFIIRPFLWILLVFHVTPFGRLNYYSWQSFSPLPHTYVIAHAAI</sequence>
<keyword evidence="3" id="KW-1185">Reference proteome</keyword>
<dbReference type="Proteomes" id="UP001233999">
    <property type="component" value="Unassembled WGS sequence"/>
</dbReference>
<evidence type="ECO:0000313" key="3">
    <source>
        <dbReference type="Proteomes" id="UP001233999"/>
    </source>
</evidence>
<keyword evidence="1" id="KW-0472">Membrane</keyword>
<gene>
    <name evidence="2" type="ORF">L9F63_002433</name>
</gene>
<feature type="transmembrane region" description="Helical" evidence="1">
    <location>
        <begin position="177"/>
        <end position="195"/>
    </location>
</feature>
<proteinExistence type="predicted"/>
<keyword evidence="1" id="KW-0812">Transmembrane</keyword>
<evidence type="ECO:0000313" key="2">
    <source>
        <dbReference type="EMBL" id="KAJ9585796.1"/>
    </source>
</evidence>
<reference evidence="2" key="1">
    <citation type="journal article" date="2023" name="IScience">
        <title>Live-bearing cockroach genome reveals convergent evolutionary mechanisms linked to viviparity in insects and beyond.</title>
        <authorList>
            <person name="Fouks B."/>
            <person name="Harrison M.C."/>
            <person name="Mikhailova A.A."/>
            <person name="Marchal E."/>
            <person name="English S."/>
            <person name="Carruthers M."/>
            <person name="Jennings E.C."/>
            <person name="Chiamaka E.L."/>
            <person name="Frigard R.A."/>
            <person name="Pippel M."/>
            <person name="Attardo G.M."/>
            <person name="Benoit J.B."/>
            <person name="Bornberg-Bauer E."/>
            <person name="Tobe S.S."/>
        </authorList>
    </citation>
    <scope>NUCLEOTIDE SEQUENCE</scope>
    <source>
        <strain evidence="2">Stay&amp;Tobe</strain>
    </source>
</reference>
<evidence type="ECO:0000256" key="1">
    <source>
        <dbReference type="SAM" id="Phobius"/>
    </source>
</evidence>
<comment type="caution">
    <text evidence="2">The sequence shown here is derived from an EMBL/GenBank/DDBJ whole genome shotgun (WGS) entry which is preliminary data.</text>
</comment>
<feature type="transmembrane region" description="Helical" evidence="1">
    <location>
        <begin position="120"/>
        <end position="140"/>
    </location>
</feature>
<feature type="non-terminal residue" evidence="2">
    <location>
        <position position="219"/>
    </location>
</feature>